<proteinExistence type="predicted"/>
<accession>A0A3P7ZBE8</accession>
<dbReference type="EMBL" id="UZAH01028118">
    <property type="protein sequence ID" value="VDO97771.1"/>
    <property type="molecule type" value="Genomic_DNA"/>
</dbReference>
<sequence>MDHIDEEYDHLVHHLRDSAKGAENFKTTKRHLFPESLELIRQRGAARVSGNNQLMLELAKLCRAAIKEDLNERRAEVLAEAAEAGLSIRNARRNFDNFKTKMTALRRPDGAVTASRWTMEKVIHDFYSDLFDSNVHLPPCHLPQDGYVVPSVLPSEIRHAVVLQLNLAKTMFMRKGQVSDASFSLNGTNVSECSSYVYLAREVYMANDLAPELSRRKRAA</sequence>
<name>A0A183FYW9_HELPZ</name>
<organism evidence="2 3">
    <name type="scientific">Heligmosomoides polygyrus</name>
    <name type="common">Parasitic roundworm</name>
    <dbReference type="NCBI Taxonomy" id="6339"/>
    <lineage>
        <taxon>Eukaryota</taxon>
        <taxon>Metazoa</taxon>
        <taxon>Ecdysozoa</taxon>
        <taxon>Nematoda</taxon>
        <taxon>Chromadorea</taxon>
        <taxon>Rhabditida</taxon>
        <taxon>Rhabditina</taxon>
        <taxon>Rhabditomorpha</taxon>
        <taxon>Strongyloidea</taxon>
        <taxon>Heligmosomidae</taxon>
        <taxon>Heligmosomoides</taxon>
    </lineage>
</organism>
<evidence type="ECO:0000313" key="1">
    <source>
        <dbReference type="EMBL" id="VDO97771.1"/>
    </source>
</evidence>
<evidence type="ECO:0000313" key="3">
    <source>
        <dbReference type="WBParaSite" id="HPBE_0001388701-mRNA-1"/>
    </source>
</evidence>
<dbReference type="AlphaFoldDB" id="A0A183FYW9"/>
<evidence type="ECO:0000313" key="2">
    <source>
        <dbReference type="Proteomes" id="UP000050761"/>
    </source>
</evidence>
<reference evidence="3" key="2">
    <citation type="submission" date="2019-09" db="UniProtKB">
        <authorList>
            <consortium name="WormBaseParasite"/>
        </authorList>
    </citation>
    <scope>IDENTIFICATION</scope>
</reference>
<dbReference type="Proteomes" id="UP000050761">
    <property type="component" value="Unassembled WGS sequence"/>
</dbReference>
<accession>A0A183FYW9</accession>
<keyword evidence="2" id="KW-1185">Reference proteome</keyword>
<dbReference type="OrthoDB" id="5824068at2759"/>
<protein>
    <submittedName>
        <fullName evidence="3">Non-structural maintenance of chromosomes element 4</fullName>
    </submittedName>
</protein>
<reference evidence="1 2" key="1">
    <citation type="submission" date="2018-11" db="EMBL/GenBank/DDBJ databases">
        <authorList>
            <consortium name="Pathogen Informatics"/>
        </authorList>
    </citation>
    <scope>NUCLEOTIDE SEQUENCE [LARGE SCALE GENOMIC DNA]</scope>
</reference>
<gene>
    <name evidence="1" type="ORF">HPBE_LOCUS13888</name>
</gene>
<dbReference type="WBParaSite" id="HPBE_0001388701-mRNA-1">
    <property type="protein sequence ID" value="HPBE_0001388701-mRNA-1"/>
    <property type="gene ID" value="HPBE_0001388701"/>
</dbReference>